<dbReference type="InterPro" id="IPR050389">
    <property type="entry name" value="LysR-type_TF"/>
</dbReference>
<keyword evidence="3" id="KW-0238">DNA-binding</keyword>
<dbReference type="InterPro" id="IPR036390">
    <property type="entry name" value="WH_DNA-bd_sf"/>
</dbReference>
<evidence type="ECO:0000256" key="3">
    <source>
        <dbReference type="ARBA" id="ARBA00023125"/>
    </source>
</evidence>
<evidence type="ECO:0000313" key="9">
    <source>
        <dbReference type="Proteomes" id="UP001221816"/>
    </source>
</evidence>
<sequence length="315" mass="36312">MNARNLKKDFDYNLVKVLDAVISAGNVTKASKRLSVTPAAVSIALTRLQLFYNEELFVRGKNGLIPTVKALEVHQSFRQVIDLVRMALTPERKHQEENRITILGGDITENYYLSQLYDEKVFDRYLFGHFSNRNRDNEEMKSLLISGDCDLAISTEAINNEAFESRFIDSFKDFCCICSEDSLLSELSQLSLHNFFSSRHAVYQTSLFSPMMINDENLYDSEIAYQGHRLKGYKSDSITGIISIVERTSLIALMPVKLAIFYKNNRNYNINIIQPPGEMTFKPINIYAYWHKKNRKSQNIEEVVTMLHTLSAFRR</sequence>
<dbReference type="InterPro" id="IPR036388">
    <property type="entry name" value="WH-like_DNA-bd_sf"/>
</dbReference>
<dbReference type="PANTHER" id="PTHR30118">
    <property type="entry name" value="HTH-TYPE TRANSCRIPTIONAL REGULATOR LEUO-RELATED"/>
    <property type="match status" value="1"/>
</dbReference>
<dbReference type="Gene3D" id="1.10.10.10">
    <property type="entry name" value="Winged helix-like DNA-binding domain superfamily/Winged helix DNA-binding domain"/>
    <property type="match status" value="1"/>
</dbReference>
<evidence type="ECO:0000313" key="8">
    <source>
        <dbReference type="Proteomes" id="UP000318567"/>
    </source>
</evidence>
<dbReference type="EMBL" id="CABGGO010000030">
    <property type="protein sequence ID" value="VUS99155.1"/>
    <property type="molecule type" value="Genomic_DNA"/>
</dbReference>
<feature type="domain" description="HTH lysR-type" evidence="5">
    <location>
        <begin position="10"/>
        <end position="67"/>
    </location>
</feature>
<protein>
    <submittedName>
        <fullName evidence="7">HTH-type transcriptional regulator LeuO</fullName>
    </submittedName>
    <submittedName>
        <fullName evidence="6">LysR family transcriptional regulator</fullName>
    </submittedName>
</protein>
<keyword evidence="9" id="KW-1185">Reference proteome</keyword>
<dbReference type="Proteomes" id="UP001221816">
    <property type="component" value="Unassembled WGS sequence"/>
</dbReference>
<dbReference type="Pfam" id="PF00126">
    <property type="entry name" value="HTH_1"/>
    <property type="match status" value="1"/>
</dbReference>
<organism evidence="7 8">
    <name type="scientific">Klebsiella pasteurii</name>
    <dbReference type="NCBI Taxonomy" id="2587529"/>
    <lineage>
        <taxon>Bacteria</taxon>
        <taxon>Pseudomonadati</taxon>
        <taxon>Pseudomonadota</taxon>
        <taxon>Gammaproteobacteria</taxon>
        <taxon>Enterobacterales</taxon>
        <taxon>Enterobacteriaceae</taxon>
        <taxon>Klebsiella/Raoultella group</taxon>
        <taxon>Klebsiella</taxon>
    </lineage>
</organism>
<evidence type="ECO:0000256" key="2">
    <source>
        <dbReference type="ARBA" id="ARBA00023015"/>
    </source>
</evidence>
<comment type="caution">
    <text evidence="7">The sequence shown here is derived from an EMBL/GenBank/DDBJ whole genome shotgun (WGS) entry which is preliminary data.</text>
</comment>
<reference evidence="6 9" key="2">
    <citation type="submission" date="2023-01" db="EMBL/GenBank/DDBJ databases">
        <authorList>
            <person name="Dale J."/>
        </authorList>
    </citation>
    <scope>NUCLEOTIDE SEQUENCE [LARGE SCALE GENOMIC DNA]</scope>
    <source>
        <strain evidence="6 9">2022EL-01098</strain>
    </source>
</reference>
<evidence type="ECO:0000259" key="5">
    <source>
        <dbReference type="PROSITE" id="PS50931"/>
    </source>
</evidence>
<evidence type="ECO:0000256" key="4">
    <source>
        <dbReference type="ARBA" id="ARBA00023163"/>
    </source>
</evidence>
<dbReference type="InterPro" id="IPR000847">
    <property type="entry name" value="LysR_HTH_N"/>
</dbReference>
<evidence type="ECO:0000256" key="1">
    <source>
        <dbReference type="ARBA" id="ARBA00009437"/>
    </source>
</evidence>
<dbReference type="GO" id="GO:0003677">
    <property type="term" value="F:DNA binding"/>
    <property type="evidence" value="ECO:0007669"/>
    <property type="project" value="UniProtKB-KW"/>
</dbReference>
<dbReference type="PANTHER" id="PTHR30118:SF6">
    <property type="entry name" value="HTH-TYPE TRANSCRIPTIONAL REGULATOR LEUO"/>
    <property type="match status" value="1"/>
</dbReference>
<accession>A0A9Q9UMP2</accession>
<reference evidence="7 8" key="1">
    <citation type="submission" date="2019-07" db="EMBL/GenBank/DDBJ databases">
        <authorList>
            <person name="Brisse S."/>
            <person name="Rodrigues C."/>
            <person name="Thorpe H."/>
        </authorList>
    </citation>
    <scope>NUCLEOTIDE SEQUENCE [LARGE SCALE GENOMIC DNA]</scope>
    <source>
        <strain evidence="7">SB6410</strain>
    </source>
</reference>
<dbReference type="AlphaFoldDB" id="A0A9Q9UMP2"/>
<dbReference type="Proteomes" id="UP000318567">
    <property type="component" value="Unassembled WGS sequence"/>
</dbReference>
<keyword evidence="2" id="KW-0805">Transcription regulation</keyword>
<proteinExistence type="inferred from homology"/>
<dbReference type="EMBL" id="JAQNDI010000025">
    <property type="protein sequence ID" value="MDC0696316.1"/>
    <property type="molecule type" value="Genomic_DNA"/>
</dbReference>
<comment type="similarity">
    <text evidence="1">Belongs to the LysR transcriptional regulatory family.</text>
</comment>
<dbReference type="GeneID" id="77228790"/>
<name>A0A9Q9UMP2_9ENTR</name>
<dbReference type="PROSITE" id="PS50931">
    <property type="entry name" value="HTH_LYSR"/>
    <property type="match status" value="1"/>
</dbReference>
<dbReference type="GO" id="GO:0003700">
    <property type="term" value="F:DNA-binding transcription factor activity"/>
    <property type="evidence" value="ECO:0007669"/>
    <property type="project" value="InterPro"/>
</dbReference>
<evidence type="ECO:0000313" key="7">
    <source>
        <dbReference type="EMBL" id="VUS99155.1"/>
    </source>
</evidence>
<evidence type="ECO:0000313" key="6">
    <source>
        <dbReference type="EMBL" id="MDC0696316.1"/>
    </source>
</evidence>
<keyword evidence="4" id="KW-0804">Transcription</keyword>
<dbReference type="RefSeq" id="WP_004128762.1">
    <property type="nucleotide sequence ID" value="NZ_AP035775.1"/>
</dbReference>
<dbReference type="SUPFAM" id="SSF46785">
    <property type="entry name" value="Winged helix' DNA-binding domain"/>
    <property type="match status" value="1"/>
</dbReference>
<dbReference type="Gene3D" id="3.40.190.10">
    <property type="entry name" value="Periplasmic binding protein-like II"/>
    <property type="match status" value="2"/>
</dbReference>
<dbReference type="SUPFAM" id="SSF53850">
    <property type="entry name" value="Periplasmic binding protein-like II"/>
    <property type="match status" value="1"/>
</dbReference>
<gene>
    <name evidence="7" type="primary">leuO_2</name>
    <name evidence="6" type="ORF">PIK62_27415</name>
    <name evidence="7" type="ORF">SB6410_04502</name>
</gene>